<dbReference type="GO" id="GO:0005524">
    <property type="term" value="F:ATP binding"/>
    <property type="evidence" value="ECO:0007669"/>
    <property type="project" value="UniProtKB-KW"/>
</dbReference>
<keyword evidence="4" id="KW-0812">Transmembrane</keyword>
<proteinExistence type="predicted"/>
<keyword evidence="4" id="KW-0472">Membrane</keyword>
<reference evidence="6" key="1">
    <citation type="journal article" date="2018" name="Nat. Genet.">
        <title>Extensive intraspecific gene order and gene structural variations between Mo17 and other maize genomes.</title>
        <authorList>
            <person name="Sun S."/>
            <person name="Zhou Y."/>
            <person name="Chen J."/>
            <person name="Shi J."/>
            <person name="Zhao H."/>
            <person name="Zhao H."/>
            <person name="Song W."/>
            <person name="Zhang M."/>
            <person name="Cui Y."/>
            <person name="Dong X."/>
            <person name="Liu H."/>
            <person name="Ma X."/>
            <person name="Jiao Y."/>
            <person name="Wang B."/>
            <person name="Wei X."/>
            <person name="Stein J.C."/>
            <person name="Glaubitz J.C."/>
            <person name="Lu F."/>
            <person name="Yu G."/>
            <person name="Liang C."/>
            <person name="Fengler K."/>
            <person name="Li B."/>
            <person name="Rafalski A."/>
            <person name="Schnable P.S."/>
            <person name="Ware D.H."/>
            <person name="Buckler E.S."/>
            <person name="Lai J."/>
        </authorList>
    </citation>
    <scope>NUCLEOTIDE SEQUENCE [LARGE SCALE GENOMIC DNA]</scope>
    <source>
        <tissue evidence="6">Seedling</tissue>
    </source>
</reference>
<dbReference type="Proteomes" id="UP000251960">
    <property type="component" value="Chromosome 4"/>
</dbReference>
<sequence>MPEKKKKKKNVLLLASVTLYYPVDRAAKTLGLPYASLVMLRRLRLRLPGRAASAAAGAAAAMASLTNVAYADGLFRRQSAPSNPGDEDNLGASAFGRDPETLERMARALREINNSPLAKQVFELMRKQEETRLTELEAEKVQYAIYEKLRDIERMQKKAEDYRNSLQQEAQAKAQALRFEDELARKRMQTDHAAQRRQDAELVKMQEASALRREEARRATEQKILEEMIRTEKEKAEIDQETNRVKAIAEAEARVHEDKQSEEVVKRMLLERMKGEKEKWLTAINTTFSHIEGFNAFVISSFYEVNLPLSLEMF</sequence>
<evidence type="ECO:0000256" key="1">
    <source>
        <dbReference type="ARBA" id="ARBA00022741"/>
    </source>
</evidence>
<dbReference type="InterPro" id="IPR021911">
    <property type="entry name" value="ATAD3_N"/>
</dbReference>
<dbReference type="AlphaFoldDB" id="A0A3L6F872"/>
<dbReference type="PANTHER" id="PTHR23075:SF13">
    <property type="entry name" value="AAA-TYPE ATPASE FAMILY PROTEIN"/>
    <property type="match status" value="1"/>
</dbReference>
<gene>
    <name evidence="6" type="primary">atad3_1</name>
    <name evidence="6" type="ORF">Zm00014a_038763</name>
</gene>
<evidence type="ECO:0000256" key="3">
    <source>
        <dbReference type="SAM" id="Coils"/>
    </source>
</evidence>
<keyword evidence="1" id="KW-0547">Nucleotide-binding</keyword>
<comment type="caution">
    <text evidence="6">The sequence shown here is derived from an EMBL/GenBank/DDBJ whole genome shotgun (WGS) entry which is preliminary data.</text>
</comment>
<evidence type="ECO:0000259" key="5">
    <source>
        <dbReference type="Pfam" id="PF12037"/>
    </source>
</evidence>
<evidence type="ECO:0000256" key="2">
    <source>
        <dbReference type="ARBA" id="ARBA00022840"/>
    </source>
</evidence>
<dbReference type="EMBL" id="NCVQ01000005">
    <property type="protein sequence ID" value="PWZ29434.1"/>
    <property type="molecule type" value="Genomic_DNA"/>
</dbReference>
<feature type="domain" description="ATPase family AAA" evidence="5">
    <location>
        <begin position="82"/>
        <end position="298"/>
    </location>
</feature>
<name>A0A3L6F872_MAIZE</name>
<organism evidence="6">
    <name type="scientific">Zea mays</name>
    <name type="common">Maize</name>
    <dbReference type="NCBI Taxonomy" id="4577"/>
    <lineage>
        <taxon>Eukaryota</taxon>
        <taxon>Viridiplantae</taxon>
        <taxon>Streptophyta</taxon>
        <taxon>Embryophyta</taxon>
        <taxon>Tracheophyta</taxon>
        <taxon>Spermatophyta</taxon>
        <taxon>Magnoliopsida</taxon>
        <taxon>Liliopsida</taxon>
        <taxon>Poales</taxon>
        <taxon>Poaceae</taxon>
        <taxon>PACMAD clade</taxon>
        <taxon>Panicoideae</taxon>
        <taxon>Andropogonodae</taxon>
        <taxon>Andropogoneae</taxon>
        <taxon>Tripsacinae</taxon>
        <taxon>Zea</taxon>
    </lineage>
</organism>
<evidence type="ECO:0000313" key="6">
    <source>
        <dbReference type="EMBL" id="PWZ29434.1"/>
    </source>
</evidence>
<dbReference type="Pfam" id="PF12037">
    <property type="entry name" value="ATAD3_N"/>
    <property type="match status" value="1"/>
</dbReference>
<feature type="coiled-coil region" evidence="3">
    <location>
        <begin position="119"/>
        <end position="172"/>
    </location>
</feature>
<keyword evidence="4" id="KW-1133">Transmembrane helix</keyword>
<feature type="transmembrane region" description="Helical" evidence="4">
    <location>
        <begin position="51"/>
        <end position="70"/>
    </location>
</feature>
<dbReference type="PANTHER" id="PTHR23075">
    <property type="entry name" value="PUTATIVE ATP-ASE"/>
    <property type="match status" value="1"/>
</dbReference>
<accession>A0A3L6F872</accession>
<keyword evidence="2" id="KW-0067">ATP-binding</keyword>
<protein>
    <submittedName>
        <fullName evidence="6">ATPase family AAA domain-containing protein 3</fullName>
    </submittedName>
</protein>
<evidence type="ECO:0000256" key="4">
    <source>
        <dbReference type="SAM" id="Phobius"/>
    </source>
</evidence>
<keyword evidence="3" id="KW-0175">Coiled coil</keyword>